<dbReference type="Gene3D" id="1.20.120.20">
    <property type="entry name" value="Apolipoprotein"/>
    <property type="match status" value="2"/>
</dbReference>
<sequence>MTIRDISVAFGFDVDRASQQQAENSIKGIKNMATKLLGKIAVVFSVAKLTSFAKDCVEAASNVEEMENKFNVVFGDMADEVDKWAEQFADSVGRNKNTIKTYLADQQNLLVGFGMTREEGSKLSEQMTTLALDIASFSNQDEDVAVNAMTKAVMGESEAAKTLGAVLNDTTRAETMAALGMSGTYDSLSQLEKMQVNYNAILRQSPDAVGDCVRSMGSYESSTRQLKAAQEEFKEFIGGQLLPVMSVFVQWVTKGVKAATKFAKAILLDADGNNRILRSFDRIHAVVKRLQPAMERFTSSMKNGINKATDTIKNIINRFGGMENAMKLLAIIAGAFIIAMNWSKIIGGAKAFLSLIQGIGKLFSFANLKILGIVAIIVILALIVEDFINFLMGNDSLIGTIFDKAGIGADNARQAIFNAFNKVKEFLLNVWDLLKTAAGMWIDTVKGFFERHGEQIRKNFERVWGIISTLLNGVWTFITQLAATLFGGTEDEINGSQESTKDKILAIWQAILDTLSSIWDALFAVANAIFNAVATVIETVFKWIQAFWNSWGSEILAWFKGLWDNLGQFLNGFLTVLEGVANFISSVFTGNWSGAWEAIKQVFSGIWDMITAILQQAWNTISTVLTIGLGVLQSLWNAIWTAICNFFQGIWNGIVSFISGIWSTITGVISGAINGIYSVVSSVLSAISSFFSNIFSGIASFVSSTFSNMVSGVTGFVGNIKNAIVNGLTAAIDWIKGLPSQALKWGSDIIDGIVSGIKGAIGKVTDAVKGVADKIKSFLHFSVPDEGPLTDYQSWMPDFMGGLADGISASEDTVLDKVKGVASGIKTLMQGATASAATAASSQVNNTTSNMTQNVNINNSYSGGSTETQKNVSKAMNKSAVDATTQMARGLAYARG</sequence>
<feature type="transmembrane region" description="Helical" evidence="1">
    <location>
        <begin position="325"/>
        <end position="342"/>
    </location>
</feature>
<keyword evidence="1" id="KW-1133">Transmembrane helix</keyword>
<dbReference type="PANTHER" id="PTHR37813:SF1">
    <property type="entry name" value="FELS-2 PROPHAGE PROTEIN"/>
    <property type="match status" value="1"/>
</dbReference>
<evidence type="ECO:0000256" key="1">
    <source>
        <dbReference type="SAM" id="Phobius"/>
    </source>
</evidence>
<protein>
    <submittedName>
        <fullName evidence="2">Tail tape measure protein</fullName>
    </submittedName>
</protein>
<evidence type="ECO:0000313" key="2">
    <source>
        <dbReference type="EMBL" id="DAE23525.1"/>
    </source>
</evidence>
<keyword evidence="1" id="KW-0472">Membrane</keyword>
<dbReference type="EMBL" id="BK015755">
    <property type="protein sequence ID" value="DAE23525.1"/>
    <property type="molecule type" value="Genomic_DNA"/>
</dbReference>
<dbReference type="InterPro" id="IPR016024">
    <property type="entry name" value="ARM-type_fold"/>
</dbReference>
<accession>A0A8S5QXQ7</accession>
<dbReference type="PANTHER" id="PTHR37813">
    <property type="entry name" value="FELS-2 PROPHAGE PROTEIN"/>
    <property type="match status" value="1"/>
</dbReference>
<reference evidence="2" key="1">
    <citation type="journal article" date="2021" name="Proc. Natl. Acad. Sci. U.S.A.">
        <title>A Catalog of Tens of Thousands of Viruses from Human Metagenomes Reveals Hidden Associations with Chronic Diseases.</title>
        <authorList>
            <person name="Tisza M.J."/>
            <person name="Buck C.B."/>
        </authorList>
    </citation>
    <scope>NUCLEOTIDE SEQUENCE</scope>
    <source>
        <strain evidence="2">CtyWv1</strain>
    </source>
</reference>
<feature type="transmembrane region" description="Helical" evidence="1">
    <location>
        <begin position="649"/>
        <end position="669"/>
    </location>
</feature>
<feature type="transmembrane region" description="Helical" evidence="1">
    <location>
        <begin position="676"/>
        <end position="702"/>
    </location>
</feature>
<name>A0A8S5QXQ7_9CAUD</name>
<feature type="transmembrane region" description="Helical" evidence="1">
    <location>
        <begin position="624"/>
        <end position="643"/>
    </location>
</feature>
<proteinExistence type="predicted"/>
<feature type="transmembrane region" description="Helical" evidence="1">
    <location>
        <begin position="362"/>
        <end position="384"/>
    </location>
</feature>
<keyword evidence="1" id="KW-0812">Transmembrane</keyword>
<organism evidence="2">
    <name type="scientific">Myoviridae sp. ctyWv1</name>
    <dbReference type="NCBI Taxonomy" id="2826718"/>
    <lineage>
        <taxon>Viruses</taxon>
        <taxon>Duplodnaviria</taxon>
        <taxon>Heunggongvirae</taxon>
        <taxon>Uroviricota</taxon>
        <taxon>Caudoviricetes</taxon>
    </lineage>
</organism>
<dbReference type="SUPFAM" id="SSF48371">
    <property type="entry name" value="ARM repeat"/>
    <property type="match status" value="1"/>
</dbReference>